<evidence type="ECO:0000256" key="5">
    <source>
        <dbReference type="ARBA" id="ARBA00023004"/>
    </source>
</evidence>
<reference evidence="8 9" key="1">
    <citation type="submission" date="2018-09" db="EMBL/GenBank/DDBJ databases">
        <title>Altererythrobacter spongiae sp. nov., isolated from a marine sponge.</title>
        <authorList>
            <person name="Zhuang L."/>
            <person name="Luo L."/>
        </authorList>
    </citation>
    <scope>NUCLEOTIDE SEQUENCE [LARGE SCALE GENOMIC DNA]</scope>
    <source>
        <strain evidence="8 9">HN-Y73</strain>
    </source>
</reference>
<dbReference type="GO" id="GO:0016706">
    <property type="term" value="F:2-oxoglutarate-dependent dioxygenase activity"/>
    <property type="evidence" value="ECO:0007669"/>
    <property type="project" value="UniProtKB-ARBA"/>
</dbReference>
<evidence type="ECO:0000256" key="6">
    <source>
        <dbReference type="SAM" id="MobiDB-lite"/>
    </source>
</evidence>
<sequence>MWEVLVPLDIEPVLPNFGAECSGLDLTGPLSPEDIKAITDAMDRYGVCIYRNTGLTDAQHVRFSRNFGYLEKVPVKEGQKLRLPFRELFDASNLTLEGNITRDPRAIEYRKGDRLWHTDSAFMRKRTSYSLLLAHEVPRKGGATYFADTRSAYEDLPQTMKERLEGLVGVNSLWWSRKLAGADIAEEEIDRSFKAKHPLVHNHRGSGRKALFIAAHTMDIEGMPHEEGRALIRELIEHCTQPQYTFRIHYRPGDLVIWDNLCSMHRGGEFDYENEKRDMRRTTVREGTEPHTMDEPEDDPFTELFAHIPRTVDFAGRARSSRSR</sequence>
<evidence type="ECO:0000313" key="8">
    <source>
        <dbReference type="EMBL" id="RKF18172.1"/>
    </source>
</evidence>
<comment type="caution">
    <text evidence="8">The sequence shown here is derived from an EMBL/GenBank/DDBJ whole genome shotgun (WGS) entry which is preliminary data.</text>
</comment>
<evidence type="ECO:0000256" key="2">
    <source>
        <dbReference type="ARBA" id="ARBA00022723"/>
    </source>
</evidence>
<keyword evidence="5" id="KW-0408">Iron</keyword>
<dbReference type="SUPFAM" id="SSF51197">
    <property type="entry name" value="Clavaminate synthase-like"/>
    <property type="match status" value="1"/>
</dbReference>
<dbReference type="InterPro" id="IPR051178">
    <property type="entry name" value="TfdA_dioxygenase"/>
</dbReference>
<keyword evidence="4" id="KW-0560">Oxidoreductase</keyword>
<organism evidence="8 9">
    <name type="scientific">Altericroceibacterium spongiae</name>
    <dbReference type="NCBI Taxonomy" id="2320269"/>
    <lineage>
        <taxon>Bacteria</taxon>
        <taxon>Pseudomonadati</taxon>
        <taxon>Pseudomonadota</taxon>
        <taxon>Alphaproteobacteria</taxon>
        <taxon>Sphingomonadales</taxon>
        <taxon>Erythrobacteraceae</taxon>
        <taxon>Altericroceibacterium</taxon>
    </lineage>
</organism>
<dbReference type="Gene3D" id="3.60.130.10">
    <property type="entry name" value="Clavaminate synthase-like"/>
    <property type="match status" value="1"/>
</dbReference>
<proteinExistence type="inferred from homology"/>
<comment type="similarity">
    <text evidence="1">Belongs to the TfdA dioxygenase family.</text>
</comment>
<evidence type="ECO:0000256" key="1">
    <source>
        <dbReference type="ARBA" id="ARBA00005896"/>
    </source>
</evidence>
<protein>
    <submittedName>
        <fullName evidence="8">TauD/TfdA family dioxygenase</fullName>
    </submittedName>
</protein>
<dbReference type="Pfam" id="PF02668">
    <property type="entry name" value="TauD"/>
    <property type="match status" value="1"/>
</dbReference>
<evidence type="ECO:0000256" key="4">
    <source>
        <dbReference type="ARBA" id="ARBA00023002"/>
    </source>
</evidence>
<feature type="region of interest" description="Disordered" evidence="6">
    <location>
        <begin position="278"/>
        <end position="302"/>
    </location>
</feature>
<dbReference type="OrthoDB" id="7209371at2"/>
<evidence type="ECO:0000259" key="7">
    <source>
        <dbReference type="Pfam" id="PF02668"/>
    </source>
</evidence>
<keyword evidence="3 8" id="KW-0223">Dioxygenase</keyword>
<evidence type="ECO:0000256" key="3">
    <source>
        <dbReference type="ARBA" id="ARBA00022964"/>
    </source>
</evidence>
<dbReference type="EMBL" id="RAPF01000011">
    <property type="protein sequence ID" value="RKF18172.1"/>
    <property type="molecule type" value="Genomic_DNA"/>
</dbReference>
<dbReference type="GO" id="GO:0046872">
    <property type="term" value="F:metal ion binding"/>
    <property type="evidence" value="ECO:0007669"/>
    <property type="project" value="UniProtKB-KW"/>
</dbReference>
<dbReference type="InterPro" id="IPR003819">
    <property type="entry name" value="TauD/TfdA-like"/>
</dbReference>
<dbReference type="InterPro" id="IPR042098">
    <property type="entry name" value="TauD-like_sf"/>
</dbReference>
<dbReference type="AlphaFoldDB" id="A0A420EC11"/>
<accession>A0A420EC11</accession>
<keyword evidence="9" id="KW-1185">Reference proteome</keyword>
<evidence type="ECO:0000313" key="9">
    <source>
        <dbReference type="Proteomes" id="UP000284395"/>
    </source>
</evidence>
<dbReference type="PANTHER" id="PTHR43779:SF3">
    <property type="entry name" value="(3R)-3-[(CARBOXYMETHYL)AMINO]FATTY ACID OXYGENASE_DECARBOXYLASE"/>
    <property type="match status" value="1"/>
</dbReference>
<name>A0A420EC11_9SPHN</name>
<gene>
    <name evidence="8" type="ORF">D6851_15220</name>
</gene>
<feature type="compositionally biased region" description="Basic and acidic residues" evidence="6">
    <location>
        <begin position="278"/>
        <end position="294"/>
    </location>
</feature>
<feature type="domain" description="TauD/TfdA-like" evidence="7">
    <location>
        <begin position="10"/>
        <end position="283"/>
    </location>
</feature>
<dbReference type="PANTHER" id="PTHR43779">
    <property type="entry name" value="DIOXYGENASE RV0097-RELATED"/>
    <property type="match status" value="1"/>
</dbReference>
<keyword evidence="2" id="KW-0479">Metal-binding</keyword>
<dbReference type="Proteomes" id="UP000284395">
    <property type="component" value="Unassembled WGS sequence"/>
</dbReference>